<feature type="compositionally biased region" description="Polar residues" evidence="1">
    <location>
        <begin position="130"/>
        <end position="142"/>
    </location>
</feature>
<evidence type="ECO:0000256" key="1">
    <source>
        <dbReference type="SAM" id="MobiDB-lite"/>
    </source>
</evidence>
<comment type="caution">
    <text evidence="2">The sequence shown here is derived from an EMBL/GenBank/DDBJ whole genome shotgun (WGS) entry which is preliminary data.</text>
</comment>
<feature type="region of interest" description="Disordered" evidence="1">
    <location>
        <begin position="265"/>
        <end position="542"/>
    </location>
</feature>
<gene>
    <name evidence="2" type="ORF">SLS62_001521</name>
</gene>
<feature type="compositionally biased region" description="Polar residues" evidence="1">
    <location>
        <begin position="97"/>
        <end position="108"/>
    </location>
</feature>
<dbReference type="EMBL" id="JAKJXP020000007">
    <property type="protein sequence ID" value="KAK7756295.1"/>
    <property type="molecule type" value="Genomic_DNA"/>
</dbReference>
<name>A0AAN9V1E7_9PEZI</name>
<feature type="compositionally biased region" description="Polar residues" evidence="1">
    <location>
        <begin position="313"/>
        <end position="323"/>
    </location>
</feature>
<sequence length="708" mass="74797">MADTLTPQTPTKTPTRKLFKPSSKTKTSTPVKRADSASVTPRSAKSTTFQASTRSPDQRRFAGKSPTTAQKLNSQPVESPSGPASEDIAKSTILAPLTSSYDVASNRSPRYARSDTTDGTPIGLVDNDIFTPSETVSRSTDAPRSLSRKTSETTKRAASKTGDDEDNTNRGIDNTNPEPKDQSVGEREELHKPKNNVDDSQRESEEAPTPSNLTEAIKSSSDIANFFADSGNLELSHFVKALAGESDHSPTAKEADEIFDSKEALPGALEELPTDDTLVVEPSDRTKEALGDAASEAMEAASDVSSAKAPQNVAGSGQISNGVDKQHGRADASSVSQTVEEAPRISEATQASTDDKSNPQAEEPGTSKSTENFKDDIRHSGGGTTHTPDNPRKGILKKPGNTPTNAEPKADNGPTTSPEAAEDGTQSFDNMGKPAHIERSIEIPFERPPRRQSVVHSPPTPEKPHFGNIANSLGHVKDLPSTDNLASTDGLQEVPDDPPEEVLDPSVHSPSTNVSPIPKIPKITPIGMSPPPNMSQLARGLGGKTVDDVGNVVDESGNVLGHALGDLPAMVGKKVSESGEVYGDGNELIGYVTENFTNPPSPTETPGGSWGGLQIDHDGNILDSSGNVIGRFFNKPGEKGQVPPNGGSSQQAPPNSNQNQKQEEQPPKVNAHTGGSPSDIFLDVKSTTDGIQLTIRIPTTFGQQRPDS</sequence>
<feature type="region of interest" description="Disordered" evidence="1">
    <location>
        <begin position="1"/>
        <end position="214"/>
    </location>
</feature>
<feature type="compositionally biased region" description="Low complexity" evidence="1">
    <location>
        <begin position="1"/>
        <end position="13"/>
    </location>
</feature>
<feature type="compositionally biased region" description="Polar residues" evidence="1">
    <location>
        <begin position="481"/>
        <end position="490"/>
    </location>
</feature>
<feature type="compositionally biased region" description="Acidic residues" evidence="1">
    <location>
        <begin position="494"/>
        <end position="503"/>
    </location>
</feature>
<keyword evidence="3" id="KW-1185">Reference proteome</keyword>
<dbReference type="Pfam" id="PF12396">
    <property type="entry name" value="DUF3659"/>
    <property type="match status" value="1"/>
</dbReference>
<feature type="compositionally biased region" description="Low complexity" evidence="1">
    <location>
        <begin position="648"/>
        <end position="660"/>
    </location>
</feature>
<proteinExistence type="predicted"/>
<evidence type="ECO:0000313" key="3">
    <source>
        <dbReference type="Proteomes" id="UP001320420"/>
    </source>
</evidence>
<feature type="compositionally biased region" description="Basic and acidic residues" evidence="1">
    <location>
        <begin position="178"/>
        <end position="205"/>
    </location>
</feature>
<feature type="compositionally biased region" description="Polar residues" evidence="1">
    <location>
        <begin position="413"/>
        <end position="429"/>
    </location>
</feature>
<reference evidence="2 3" key="1">
    <citation type="submission" date="2024-02" db="EMBL/GenBank/DDBJ databases">
        <title>De novo assembly and annotation of 12 fungi associated with fruit tree decline syndrome in Ontario, Canada.</title>
        <authorList>
            <person name="Sulman M."/>
            <person name="Ellouze W."/>
            <person name="Ilyukhin E."/>
        </authorList>
    </citation>
    <scope>NUCLEOTIDE SEQUENCE [LARGE SCALE GENOMIC DNA]</scope>
    <source>
        <strain evidence="2 3">M11/M66-122</strain>
    </source>
</reference>
<dbReference type="Proteomes" id="UP001320420">
    <property type="component" value="Unassembled WGS sequence"/>
</dbReference>
<protein>
    <submittedName>
        <fullName evidence="2">Uncharacterized protein</fullName>
    </submittedName>
</protein>
<feature type="compositionally biased region" description="Polar residues" evidence="1">
    <location>
        <begin position="37"/>
        <end position="55"/>
    </location>
</feature>
<evidence type="ECO:0000313" key="2">
    <source>
        <dbReference type="EMBL" id="KAK7756295.1"/>
    </source>
</evidence>
<feature type="compositionally biased region" description="Polar residues" evidence="1">
    <location>
        <begin position="65"/>
        <end position="78"/>
    </location>
</feature>
<dbReference type="InterPro" id="IPR022124">
    <property type="entry name" value="DUF3659"/>
</dbReference>
<feature type="compositionally biased region" description="Low complexity" evidence="1">
    <location>
        <begin position="516"/>
        <end position="526"/>
    </location>
</feature>
<dbReference type="AlphaFoldDB" id="A0AAN9V1E7"/>
<feature type="region of interest" description="Disordered" evidence="1">
    <location>
        <begin position="593"/>
        <end position="685"/>
    </location>
</feature>
<feature type="compositionally biased region" description="Low complexity" evidence="1">
    <location>
        <begin position="292"/>
        <end position="307"/>
    </location>
</feature>
<accession>A0AAN9V1E7</accession>
<feature type="compositionally biased region" description="Basic and acidic residues" evidence="1">
    <location>
        <begin position="435"/>
        <end position="449"/>
    </location>
</feature>
<organism evidence="2 3">
    <name type="scientific">Diatrype stigma</name>
    <dbReference type="NCBI Taxonomy" id="117547"/>
    <lineage>
        <taxon>Eukaryota</taxon>
        <taxon>Fungi</taxon>
        <taxon>Dikarya</taxon>
        <taxon>Ascomycota</taxon>
        <taxon>Pezizomycotina</taxon>
        <taxon>Sordariomycetes</taxon>
        <taxon>Xylariomycetidae</taxon>
        <taxon>Xylariales</taxon>
        <taxon>Diatrypaceae</taxon>
        <taxon>Diatrype</taxon>
    </lineage>
</organism>